<sequence>MSTAQKPRIGITLGDLNGIGPEVVIKALGDNRLLNLVTPVIYGSARVITFYKKLLNIEEFNYTQVRNKGQFAPKSINVVNCWEDTIEVNPGKATPETGKASLTALQQACEELKEGLIDALVTAPIDKHSVHSEAFPFKGHTEYLTQFFGAQESLMFMVSDSLRVGLVTEHIPVKDVAAAITKERIEAKLRLMEQSLRKDFGITKPRIAVLGLNPHAGDGGLLGQEEEKIIKPVVTEQKNKGKLVYGPYPADGFFAAGSHSKYDAVLAMYHDQGLVPFKTLAFEQGVNFTAGLSIVRTSPDHGTAYALAGKNHADESSLRHAIYQAHDIFKHRNEPSTEK</sequence>
<evidence type="ECO:0000313" key="4">
    <source>
        <dbReference type="EMBL" id="MBT1685651.1"/>
    </source>
</evidence>
<dbReference type="Gene3D" id="3.40.718.10">
    <property type="entry name" value="Isopropylmalate Dehydrogenase"/>
    <property type="match status" value="1"/>
</dbReference>
<keyword evidence="3" id="KW-0520">NAD</keyword>
<name>A0AAP2D5C2_9BACT</name>
<evidence type="ECO:0000313" key="5">
    <source>
        <dbReference type="Proteomes" id="UP001319180"/>
    </source>
</evidence>
<dbReference type="Pfam" id="PF04166">
    <property type="entry name" value="PdxA"/>
    <property type="match status" value="1"/>
</dbReference>
<dbReference type="InterPro" id="IPR005255">
    <property type="entry name" value="PdxA_fam"/>
</dbReference>
<dbReference type="GO" id="GO:0051287">
    <property type="term" value="F:NAD binding"/>
    <property type="evidence" value="ECO:0007669"/>
    <property type="project" value="InterPro"/>
</dbReference>
<gene>
    <name evidence="4" type="primary">pdxA</name>
    <name evidence="4" type="ORF">KK078_03740</name>
</gene>
<dbReference type="GO" id="GO:0046872">
    <property type="term" value="F:metal ion binding"/>
    <property type="evidence" value="ECO:0007669"/>
    <property type="project" value="UniProtKB-KW"/>
</dbReference>
<evidence type="ECO:0000256" key="3">
    <source>
        <dbReference type="ARBA" id="ARBA00023027"/>
    </source>
</evidence>
<accession>A0AAP2D5C2</accession>
<organism evidence="4 5">
    <name type="scientific">Dawidia soli</name>
    <dbReference type="NCBI Taxonomy" id="2782352"/>
    <lineage>
        <taxon>Bacteria</taxon>
        <taxon>Pseudomonadati</taxon>
        <taxon>Bacteroidota</taxon>
        <taxon>Cytophagia</taxon>
        <taxon>Cytophagales</taxon>
        <taxon>Chryseotaleaceae</taxon>
        <taxon>Dawidia</taxon>
    </lineage>
</organism>
<protein>
    <submittedName>
        <fullName evidence="4">4-hydroxythreonine-4-phosphate dehydrogenase PdxA</fullName>
        <ecNumber evidence="4">1.1.1.262</ecNumber>
    </submittedName>
</protein>
<evidence type="ECO:0000256" key="2">
    <source>
        <dbReference type="ARBA" id="ARBA00023002"/>
    </source>
</evidence>
<dbReference type="EMBL" id="JAHESC010000004">
    <property type="protein sequence ID" value="MBT1685651.1"/>
    <property type="molecule type" value="Genomic_DNA"/>
</dbReference>
<dbReference type="NCBIfam" id="TIGR00557">
    <property type="entry name" value="pdxA"/>
    <property type="match status" value="1"/>
</dbReference>
<proteinExistence type="predicted"/>
<dbReference type="PANTHER" id="PTHR30004">
    <property type="entry name" value="4-HYDROXYTHREONINE-4-PHOSPHATE DEHYDROGENASE"/>
    <property type="match status" value="1"/>
</dbReference>
<dbReference type="SUPFAM" id="SSF53659">
    <property type="entry name" value="Isocitrate/Isopropylmalate dehydrogenase-like"/>
    <property type="match status" value="1"/>
</dbReference>
<reference evidence="4 5" key="1">
    <citation type="submission" date="2021-05" db="EMBL/GenBank/DDBJ databases">
        <title>A Polyphasic approach of four new species of the genus Ohtaekwangia: Ohtaekwangia histidinii sp. nov., Ohtaekwangia cretensis sp. nov., Ohtaekwangia indiensis sp. nov., Ohtaekwangia reichenbachii sp. nov. from diverse environment.</title>
        <authorList>
            <person name="Octaviana S."/>
        </authorList>
    </citation>
    <scope>NUCLEOTIDE SEQUENCE [LARGE SCALE GENOMIC DNA]</scope>
    <source>
        <strain evidence="4 5">PWU37</strain>
    </source>
</reference>
<dbReference type="RefSeq" id="WP_254088903.1">
    <property type="nucleotide sequence ID" value="NZ_JAHESC010000004.1"/>
</dbReference>
<evidence type="ECO:0000256" key="1">
    <source>
        <dbReference type="ARBA" id="ARBA00022723"/>
    </source>
</evidence>
<dbReference type="GO" id="GO:0050570">
    <property type="term" value="F:4-hydroxythreonine-4-phosphate dehydrogenase activity"/>
    <property type="evidence" value="ECO:0007669"/>
    <property type="project" value="UniProtKB-EC"/>
</dbReference>
<dbReference type="AlphaFoldDB" id="A0AAP2D5C2"/>
<comment type="caution">
    <text evidence="4">The sequence shown here is derived from an EMBL/GenBank/DDBJ whole genome shotgun (WGS) entry which is preliminary data.</text>
</comment>
<keyword evidence="1" id="KW-0479">Metal-binding</keyword>
<dbReference type="Proteomes" id="UP001319180">
    <property type="component" value="Unassembled WGS sequence"/>
</dbReference>
<dbReference type="PANTHER" id="PTHR30004:SF6">
    <property type="entry name" value="D-THREONATE 4-PHOSPHATE DEHYDROGENASE"/>
    <property type="match status" value="1"/>
</dbReference>
<keyword evidence="2 4" id="KW-0560">Oxidoreductase</keyword>
<keyword evidence="5" id="KW-1185">Reference proteome</keyword>
<dbReference type="EC" id="1.1.1.262" evidence="4"/>